<feature type="domain" description="EF-hand" evidence="4">
    <location>
        <begin position="67"/>
        <end position="102"/>
    </location>
</feature>
<dbReference type="CDD" id="cd00051">
    <property type="entry name" value="EFh"/>
    <property type="match status" value="1"/>
</dbReference>
<dbReference type="PROSITE" id="PS00018">
    <property type="entry name" value="EF_HAND_1"/>
    <property type="match status" value="1"/>
</dbReference>
<evidence type="ECO:0000256" key="1">
    <source>
        <dbReference type="ARBA" id="ARBA00022737"/>
    </source>
</evidence>
<feature type="region of interest" description="Disordered" evidence="3">
    <location>
        <begin position="258"/>
        <end position="326"/>
    </location>
</feature>
<feature type="compositionally biased region" description="Low complexity" evidence="3">
    <location>
        <begin position="398"/>
        <end position="409"/>
    </location>
</feature>
<evidence type="ECO:0000256" key="3">
    <source>
        <dbReference type="SAM" id="MobiDB-lite"/>
    </source>
</evidence>
<reference evidence="5" key="1">
    <citation type="submission" date="2021-01" db="EMBL/GenBank/DDBJ databases">
        <authorList>
            <person name="Corre E."/>
            <person name="Pelletier E."/>
            <person name="Niang G."/>
            <person name="Scheremetjew M."/>
            <person name="Finn R."/>
            <person name="Kale V."/>
            <person name="Holt S."/>
            <person name="Cochrane G."/>
            <person name="Meng A."/>
            <person name="Brown T."/>
            <person name="Cohen L."/>
        </authorList>
    </citation>
    <scope>NUCLEOTIDE SEQUENCE</scope>
    <source>
        <strain evidence="5">CCMP1320</strain>
    </source>
</reference>
<dbReference type="EMBL" id="HBIP01030680">
    <property type="protein sequence ID" value="CAE0503560.1"/>
    <property type="molecule type" value="Transcribed_RNA"/>
</dbReference>
<dbReference type="InterPro" id="IPR002048">
    <property type="entry name" value="EF_hand_dom"/>
</dbReference>
<dbReference type="Gene3D" id="1.10.238.10">
    <property type="entry name" value="EF-hand"/>
    <property type="match status" value="1"/>
</dbReference>
<accession>A0A7S3VTL2</accession>
<dbReference type="InterPro" id="IPR043520">
    <property type="entry name" value="SPT21"/>
</dbReference>
<feature type="domain" description="EF-hand" evidence="4">
    <location>
        <begin position="103"/>
        <end position="138"/>
    </location>
</feature>
<feature type="compositionally biased region" description="Polar residues" evidence="3">
    <location>
        <begin position="341"/>
        <end position="358"/>
    </location>
</feature>
<dbReference type="SMART" id="SM00054">
    <property type="entry name" value="EFh"/>
    <property type="match status" value="2"/>
</dbReference>
<dbReference type="GO" id="GO:0043226">
    <property type="term" value="C:organelle"/>
    <property type="evidence" value="ECO:0007669"/>
    <property type="project" value="UniProtKB-ARBA"/>
</dbReference>
<organism evidence="5">
    <name type="scientific">Dunaliella tertiolecta</name>
    <name type="common">Green alga</name>
    <dbReference type="NCBI Taxonomy" id="3047"/>
    <lineage>
        <taxon>Eukaryota</taxon>
        <taxon>Viridiplantae</taxon>
        <taxon>Chlorophyta</taxon>
        <taxon>core chlorophytes</taxon>
        <taxon>Chlorophyceae</taxon>
        <taxon>CS clade</taxon>
        <taxon>Chlamydomonadales</taxon>
        <taxon>Dunaliellaceae</taxon>
        <taxon>Dunaliella</taxon>
    </lineage>
</organism>
<evidence type="ECO:0000313" key="5">
    <source>
        <dbReference type="EMBL" id="CAE0503560.1"/>
    </source>
</evidence>
<dbReference type="PANTHER" id="PTHR47500">
    <property type="entry name" value="EF-HAND CALCIUM-BINDING DOMAIN-CONTAINING PROTEIN"/>
    <property type="match status" value="1"/>
</dbReference>
<evidence type="ECO:0000259" key="4">
    <source>
        <dbReference type="PROSITE" id="PS50222"/>
    </source>
</evidence>
<protein>
    <recommendedName>
        <fullName evidence="4">EF-hand domain-containing protein</fullName>
    </recommendedName>
</protein>
<proteinExistence type="predicted"/>
<dbReference type="Pfam" id="PF13499">
    <property type="entry name" value="EF-hand_7"/>
    <property type="match status" value="1"/>
</dbReference>
<gene>
    <name evidence="5" type="ORF">DTER00134_LOCUS18633</name>
</gene>
<dbReference type="SUPFAM" id="SSF47473">
    <property type="entry name" value="EF-hand"/>
    <property type="match status" value="1"/>
</dbReference>
<feature type="region of interest" description="Disordered" evidence="3">
    <location>
        <begin position="1"/>
        <end position="24"/>
    </location>
</feature>
<dbReference type="GO" id="GO:0005509">
    <property type="term" value="F:calcium ion binding"/>
    <property type="evidence" value="ECO:0007669"/>
    <property type="project" value="InterPro"/>
</dbReference>
<evidence type="ECO:0000256" key="2">
    <source>
        <dbReference type="ARBA" id="ARBA00022837"/>
    </source>
</evidence>
<sequence>MQLKCTGMSSGELPKALSGGERHEEAELDLPAHTKKDLAAVDSALSTSIHLWLRRRRKNVRPKLSADQQHQLKECFELMDQDGSGAIDADELGAAFKLLGIGLRKAEIEEILAEVGMNADGEVEYPQFLEIMTVTLQKIAEEQAEDKSRSSQVPFSLMATAYRRKRLMEGIISGDKETMGQIVQLSERQAQDAAMRDAATAAAAARKADTVKQDAQEQQRKMLSGLAKRSLARLARMHVDEGLLMQLGPEERRLLNQVANQTQRQHHHHQQPTTAAGHLPAAKQQQQQQPQRRSLSPPLASTRQSPRPLPKGGGPLPTGLERMPNPVGAAEPRLIAAMADSSAQPPQGHSLPQLSRSRASGGAVPGFSHFTQQPRYQQLVGVPQCFDIKFTRPTVHASGSSTSRSKTGGLPFPTATRPQV</sequence>
<feature type="region of interest" description="Disordered" evidence="3">
    <location>
        <begin position="393"/>
        <end position="420"/>
    </location>
</feature>
<dbReference type="PANTHER" id="PTHR47500:SF3">
    <property type="entry name" value="EF-HAND DOMAIN-CONTAINING PROTEIN"/>
    <property type="match status" value="1"/>
</dbReference>
<dbReference type="AlphaFoldDB" id="A0A7S3VTL2"/>
<keyword evidence="2" id="KW-0106">Calcium</keyword>
<dbReference type="InterPro" id="IPR018247">
    <property type="entry name" value="EF_Hand_1_Ca_BS"/>
</dbReference>
<keyword evidence="1" id="KW-0677">Repeat</keyword>
<dbReference type="PROSITE" id="PS50222">
    <property type="entry name" value="EF_HAND_2"/>
    <property type="match status" value="2"/>
</dbReference>
<feature type="compositionally biased region" description="Low complexity" evidence="3">
    <location>
        <begin position="271"/>
        <end position="299"/>
    </location>
</feature>
<dbReference type="FunFam" id="1.10.238.10:FF:000178">
    <property type="entry name" value="Calmodulin-2 A"/>
    <property type="match status" value="1"/>
</dbReference>
<feature type="region of interest" description="Disordered" evidence="3">
    <location>
        <begin position="339"/>
        <end position="363"/>
    </location>
</feature>
<dbReference type="InterPro" id="IPR011992">
    <property type="entry name" value="EF-hand-dom_pair"/>
</dbReference>
<name>A0A7S3VTL2_DUNTE</name>